<proteinExistence type="inferred from homology"/>
<dbReference type="InterPro" id="IPR013762">
    <property type="entry name" value="Integrase-like_cat_sf"/>
</dbReference>
<evidence type="ECO:0000256" key="5">
    <source>
        <dbReference type="PROSITE-ProRule" id="PRU01248"/>
    </source>
</evidence>
<dbReference type="KEGG" id="bvc:CEP68_06100"/>
<dbReference type="InterPro" id="IPR002104">
    <property type="entry name" value="Integrase_catalytic"/>
</dbReference>
<comment type="similarity">
    <text evidence="1">Belongs to the 'phage' integrase family.</text>
</comment>
<accession>A0A1Z3U808</accession>
<dbReference type="CDD" id="cd00801">
    <property type="entry name" value="INT_P4_C"/>
    <property type="match status" value="1"/>
</dbReference>
<evidence type="ECO:0000256" key="3">
    <source>
        <dbReference type="ARBA" id="ARBA00023125"/>
    </source>
</evidence>
<keyword evidence="3 5" id="KW-0238">DNA-binding</keyword>
<dbReference type="Gene3D" id="3.30.160.390">
    <property type="entry name" value="Integrase, DNA-binding domain"/>
    <property type="match status" value="1"/>
</dbReference>
<dbReference type="InterPro" id="IPR053876">
    <property type="entry name" value="Phage_int_M"/>
</dbReference>
<keyword evidence="2" id="KW-0229">DNA integration</keyword>
<evidence type="ECO:0000256" key="1">
    <source>
        <dbReference type="ARBA" id="ARBA00008857"/>
    </source>
</evidence>
<dbReference type="RefSeq" id="WP_088582423.1">
    <property type="nucleotide sequence ID" value="NZ_CP022048.2"/>
</dbReference>
<dbReference type="Pfam" id="PF13356">
    <property type="entry name" value="Arm-DNA-bind_3"/>
    <property type="match status" value="1"/>
</dbReference>
<gene>
    <name evidence="8" type="ORF">CEP68_06100</name>
</gene>
<dbReference type="GeneID" id="34015310"/>
<dbReference type="EMBL" id="CP022048">
    <property type="protein sequence ID" value="ASE39104.1"/>
    <property type="molecule type" value="Genomic_DNA"/>
</dbReference>
<dbReference type="GO" id="GO:0006310">
    <property type="term" value="P:DNA recombination"/>
    <property type="evidence" value="ECO:0007669"/>
    <property type="project" value="UniProtKB-KW"/>
</dbReference>
<protein>
    <submittedName>
        <fullName evidence="8">Site-specific integrase</fullName>
    </submittedName>
</protein>
<dbReference type="SUPFAM" id="SSF56349">
    <property type="entry name" value="DNA breaking-rejoining enzymes"/>
    <property type="match status" value="1"/>
</dbReference>
<dbReference type="Pfam" id="PF00589">
    <property type="entry name" value="Phage_integrase"/>
    <property type="match status" value="1"/>
</dbReference>
<feature type="domain" description="Tyr recombinase" evidence="6">
    <location>
        <begin position="206"/>
        <end position="380"/>
    </location>
</feature>
<dbReference type="InterPro" id="IPR038488">
    <property type="entry name" value="Integrase_DNA-bd_sf"/>
</dbReference>
<dbReference type="PANTHER" id="PTHR30629">
    <property type="entry name" value="PROPHAGE INTEGRASE"/>
    <property type="match status" value="1"/>
</dbReference>
<dbReference type="Pfam" id="PF22022">
    <property type="entry name" value="Phage_int_M"/>
    <property type="match status" value="1"/>
</dbReference>
<evidence type="ECO:0000313" key="8">
    <source>
        <dbReference type="EMBL" id="ASE39104.1"/>
    </source>
</evidence>
<dbReference type="Gene3D" id="1.10.443.10">
    <property type="entry name" value="Intergrase catalytic core"/>
    <property type="match status" value="1"/>
</dbReference>
<dbReference type="PROSITE" id="PS51900">
    <property type="entry name" value="CB"/>
    <property type="match status" value="1"/>
</dbReference>
<dbReference type="GO" id="GO:0015074">
    <property type="term" value="P:DNA integration"/>
    <property type="evidence" value="ECO:0007669"/>
    <property type="project" value="UniProtKB-KW"/>
</dbReference>
<dbReference type="InterPro" id="IPR011010">
    <property type="entry name" value="DNA_brk_join_enz"/>
</dbReference>
<dbReference type="PROSITE" id="PS51898">
    <property type="entry name" value="TYR_RECOMBINASE"/>
    <property type="match status" value="1"/>
</dbReference>
<dbReference type="InterPro" id="IPR044068">
    <property type="entry name" value="CB"/>
</dbReference>
<keyword evidence="4" id="KW-0233">DNA recombination</keyword>
<dbReference type="InterPro" id="IPR050808">
    <property type="entry name" value="Phage_Integrase"/>
</dbReference>
<evidence type="ECO:0000256" key="4">
    <source>
        <dbReference type="ARBA" id="ARBA00023172"/>
    </source>
</evidence>
<dbReference type="GO" id="GO:0003677">
    <property type="term" value="F:DNA binding"/>
    <property type="evidence" value="ECO:0007669"/>
    <property type="project" value="UniProtKB-UniRule"/>
</dbReference>
<evidence type="ECO:0000259" key="6">
    <source>
        <dbReference type="PROSITE" id="PS51898"/>
    </source>
</evidence>
<evidence type="ECO:0000256" key="2">
    <source>
        <dbReference type="ARBA" id="ARBA00022908"/>
    </source>
</evidence>
<dbReference type="PANTHER" id="PTHR30629:SF2">
    <property type="entry name" value="PROPHAGE INTEGRASE INTS-RELATED"/>
    <property type="match status" value="1"/>
</dbReference>
<reference evidence="9" key="1">
    <citation type="submission" date="2017-06" db="EMBL/GenBank/DDBJ databases">
        <title>FDA dAtabase for Regulatory Grade micrObial Sequences (FDA-ARGOS): Supporting development and validation of Infectious Disease Dx tests.</title>
        <authorList>
            <person name="Minogue T."/>
            <person name="Wolcott M."/>
            <person name="Wasieloski L."/>
            <person name="Aguilar W."/>
            <person name="Moore D."/>
            <person name="Tallon L."/>
            <person name="Sadzewicz L."/>
            <person name="Sengamalay N."/>
            <person name="Ott S."/>
            <person name="Godinez A."/>
            <person name="Nagaraj S."/>
            <person name="Nadendla S."/>
            <person name="Geyer C."/>
            <person name="Sichtig H."/>
        </authorList>
    </citation>
    <scope>NUCLEOTIDE SEQUENCE [LARGE SCALE GENOMIC DNA]</scope>
    <source>
        <strain evidence="9">FDAARGOS_289</strain>
    </source>
</reference>
<dbReference type="InterPro" id="IPR010998">
    <property type="entry name" value="Integrase_recombinase_N"/>
</dbReference>
<organism evidence="8 9">
    <name type="scientific">Brevundimonas vesicularis</name>
    <name type="common">Pseudomonas vesicularis</name>
    <dbReference type="NCBI Taxonomy" id="41276"/>
    <lineage>
        <taxon>Bacteria</taxon>
        <taxon>Pseudomonadati</taxon>
        <taxon>Pseudomonadota</taxon>
        <taxon>Alphaproteobacteria</taxon>
        <taxon>Caulobacterales</taxon>
        <taxon>Caulobacteraceae</taxon>
        <taxon>Brevundimonas</taxon>
    </lineage>
</organism>
<dbReference type="Proteomes" id="UP000197050">
    <property type="component" value="Chromosome"/>
</dbReference>
<evidence type="ECO:0000259" key="7">
    <source>
        <dbReference type="PROSITE" id="PS51900"/>
    </source>
</evidence>
<dbReference type="Gene3D" id="1.10.150.130">
    <property type="match status" value="1"/>
</dbReference>
<feature type="domain" description="Core-binding (CB)" evidence="7">
    <location>
        <begin position="96"/>
        <end position="176"/>
    </location>
</feature>
<dbReference type="InterPro" id="IPR025166">
    <property type="entry name" value="Integrase_DNA_bind_dom"/>
</dbReference>
<evidence type="ECO:0000313" key="9">
    <source>
        <dbReference type="Proteomes" id="UP000197050"/>
    </source>
</evidence>
<name>A0A1Z3U808_BREVE</name>
<sequence>MARPTNRLTHRFVTTTKQPGLHADGGGLYLEVDKSGVGKRWTFIFQWRGARKQMGLGGLAVTSLAEAREIAEEARRQVAKSINPIEAKKAAQVEGVTFGDVADDLLKALAPEWKNAKHLYQWKQSLTVDAASLRPLAVDAVSTEDVLDVLKPIWSVKPETASRTRGRIERVLDAAKAKGLRKGENPARWKGHLSLLLPKRQRLLQGHHPAMPYEAAADFMARLRGRPALAARALEFTILTAARTSETIFARPGEVDLVNKVWNVPAGRMKMKVAHRVPLTDRAVQIVTELMEEMPAADFIFAKADGAALSTAAMSALLERMGDDAYSVHGFRSTFRDWAGECTAFADSVAEAALAHRVGDETERAYRRGDAFQKRIKLMDAWAGYLDRPKTGTVVEMRRA</sequence>
<dbReference type="AlphaFoldDB" id="A0A1Z3U808"/>